<evidence type="ECO:0000259" key="11">
    <source>
        <dbReference type="PROSITE" id="PS50262"/>
    </source>
</evidence>
<evidence type="ECO:0000313" key="12">
    <source>
        <dbReference type="Ensembl" id="ENSSHAP00000038067.1"/>
    </source>
</evidence>
<proteinExistence type="inferred from homology"/>
<dbReference type="InParanoid" id="A0A7N4PJS9"/>
<keyword evidence="7 9" id="KW-0675">Receptor</keyword>
<keyword evidence="10" id="KW-0716">Sensory transduction</keyword>
<feature type="transmembrane region" description="Helical" evidence="10">
    <location>
        <begin position="81"/>
        <end position="103"/>
    </location>
</feature>
<dbReference type="FunFam" id="1.20.1070.10:FF:000007">
    <property type="entry name" value="Olfactory receptor"/>
    <property type="match status" value="1"/>
</dbReference>
<name>A0A7N4PJS9_SARHA</name>
<evidence type="ECO:0000256" key="1">
    <source>
        <dbReference type="ARBA" id="ARBA00004141"/>
    </source>
</evidence>
<dbReference type="Pfam" id="PF13853">
    <property type="entry name" value="7tm_4"/>
    <property type="match status" value="1"/>
</dbReference>
<dbReference type="GO" id="GO:0005886">
    <property type="term" value="C:plasma membrane"/>
    <property type="evidence" value="ECO:0007669"/>
    <property type="project" value="UniProtKB-SubCell"/>
</dbReference>
<dbReference type="CDD" id="cd15939">
    <property type="entry name" value="7tmA_OR4A-like"/>
    <property type="match status" value="1"/>
</dbReference>
<evidence type="ECO:0000256" key="8">
    <source>
        <dbReference type="ARBA" id="ARBA00023224"/>
    </source>
</evidence>
<dbReference type="InterPro" id="IPR050427">
    <property type="entry name" value="Olfactory_Receptors"/>
</dbReference>
<feature type="transmembrane region" description="Helical" evidence="10">
    <location>
        <begin position="218"/>
        <end position="239"/>
    </location>
</feature>
<gene>
    <name evidence="12" type="primary">LOC100927198</name>
</gene>
<evidence type="ECO:0000256" key="6">
    <source>
        <dbReference type="ARBA" id="ARBA00023136"/>
    </source>
</evidence>
<dbReference type="PROSITE" id="PS50262">
    <property type="entry name" value="G_PROTEIN_RECEP_F1_2"/>
    <property type="match status" value="1"/>
</dbReference>
<evidence type="ECO:0000256" key="5">
    <source>
        <dbReference type="ARBA" id="ARBA00023040"/>
    </source>
</evidence>
<dbReference type="Ensembl" id="ENSSHAT00000025684.1">
    <property type="protein sequence ID" value="ENSSHAP00000038067.1"/>
    <property type="gene ID" value="ENSSHAG00000023029.1"/>
</dbReference>
<keyword evidence="6 10" id="KW-0472">Membrane</keyword>
<dbReference type="Gene3D" id="1.20.1070.10">
    <property type="entry name" value="Rhodopsin 7-helix transmembrane proteins"/>
    <property type="match status" value="1"/>
</dbReference>
<keyword evidence="13" id="KW-1185">Reference proteome</keyword>
<evidence type="ECO:0000313" key="13">
    <source>
        <dbReference type="Proteomes" id="UP000007648"/>
    </source>
</evidence>
<reference evidence="12 13" key="1">
    <citation type="journal article" date="2011" name="Proc. Natl. Acad. Sci. U.S.A.">
        <title>Genetic diversity and population structure of the endangered marsupial Sarcophilus harrisii (Tasmanian devil).</title>
        <authorList>
            <person name="Miller W."/>
            <person name="Hayes V.M."/>
            <person name="Ratan A."/>
            <person name="Petersen D.C."/>
            <person name="Wittekindt N.E."/>
            <person name="Miller J."/>
            <person name="Walenz B."/>
            <person name="Knight J."/>
            <person name="Qi J."/>
            <person name="Zhao F."/>
            <person name="Wang Q."/>
            <person name="Bedoya-Reina O.C."/>
            <person name="Katiyar N."/>
            <person name="Tomsho L.P."/>
            <person name="Kasson L.M."/>
            <person name="Hardie R.A."/>
            <person name="Woodbridge P."/>
            <person name="Tindall E.A."/>
            <person name="Bertelsen M.F."/>
            <person name="Dixon D."/>
            <person name="Pyecroft S."/>
            <person name="Helgen K.M."/>
            <person name="Lesk A.M."/>
            <person name="Pringle T.H."/>
            <person name="Patterson N."/>
            <person name="Zhang Y."/>
            <person name="Kreiss A."/>
            <person name="Woods G.M."/>
            <person name="Jones M.E."/>
            <person name="Schuster S.C."/>
        </authorList>
    </citation>
    <scope>NUCLEOTIDE SEQUENCE [LARGE SCALE GENOMIC DNA]</scope>
</reference>
<sequence>MNFFICIFFFSLKTEMKNNSKIMENQSMVTEFILLGLSPTPDAEKFVFFVFLLLYLATLVGNLAVILTITNTPSLLGSPMYFFLSFLSFFDACLSSAVTPIVIGDSIHVKITISFKGCMTQLFAVHFFGASELLVLTFMAFDRYVAICKPLHYVTIMNKKLCFLLVSVAWVGGLLHSLIQILFIAPLPFCGPNVIDHFICDLYPLLKLACTDTHTMRYVGLVVITNSGLICLISFLLLLMSYGVILHSLRKYNAESRHKALSTCGSHITVVVLFFVPCIFEYARPPTTFSFDKTVEVIYTILIPMLNPIIYTFRNTEVKSAMRKMHDFSFHKFK</sequence>
<keyword evidence="3 10" id="KW-0552">Olfaction</keyword>
<dbReference type="PRINTS" id="PR00237">
    <property type="entry name" value="GPCRRHODOPSN"/>
</dbReference>
<dbReference type="PANTHER" id="PTHR48002">
    <property type="entry name" value="OLFACTORY RECEPTOR"/>
    <property type="match status" value="1"/>
</dbReference>
<evidence type="ECO:0000256" key="3">
    <source>
        <dbReference type="ARBA" id="ARBA00022725"/>
    </source>
</evidence>
<evidence type="ECO:0000256" key="10">
    <source>
        <dbReference type="RuleBase" id="RU363047"/>
    </source>
</evidence>
<feature type="transmembrane region" description="Helical" evidence="10">
    <location>
        <begin position="295"/>
        <end position="313"/>
    </location>
</feature>
<dbReference type="GeneTree" id="ENSGT00900000141017"/>
<dbReference type="SUPFAM" id="SSF81321">
    <property type="entry name" value="Family A G protein-coupled receptor-like"/>
    <property type="match status" value="1"/>
</dbReference>
<reference evidence="12" key="2">
    <citation type="submission" date="2025-08" db="UniProtKB">
        <authorList>
            <consortium name="Ensembl"/>
        </authorList>
    </citation>
    <scope>IDENTIFICATION</scope>
</reference>
<evidence type="ECO:0000256" key="4">
    <source>
        <dbReference type="ARBA" id="ARBA00022989"/>
    </source>
</evidence>
<keyword evidence="8 9" id="KW-0807">Transducer</keyword>
<protein>
    <recommendedName>
        <fullName evidence="10">Olfactory receptor</fullName>
    </recommendedName>
</protein>
<feature type="domain" description="G-protein coupled receptors family 1 profile" evidence="11">
    <location>
        <begin position="61"/>
        <end position="311"/>
    </location>
</feature>
<comment type="similarity">
    <text evidence="9">Belongs to the G-protein coupled receptor 1 family.</text>
</comment>
<accession>A0A7N4PJS9</accession>
<feature type="transmembrane region" description="Helical" evidence="10">
    <location>
        <begin position="161"/>
        <end position="185"/>
    </location>
</feature>
<dbReference type="PROSITE" id="PS00237">
    <property type="entry name" value="G_PROTEIN_RECEP_F1_1"/>
    <property type="match status" value="1"/>
</dbReference>
<keyword evidence="5 9" id="KW-0297">G-protein coupled receptor</keyword>
<dbReference type="AlphaFoldDB" id="A0A7N4PJS9"/>
<dbReference type="GO" id="GO:0004984">
    <property type="term" value="F:olfactory receptor activity"/>
    <property type="evidence" value="ECO:0007669"/>
    <property type="project" value="InterPro"/>
</dbReference>
<dbReference type="Proteomes" id="UP000007648">
    <property type="component" value="Unassembled WGS sequence"/>
</dbReference>
<feature type="transmembrane region" description="Helical" evidence="10">
    <location>
        <begin position="260"/>
        <end position="283"/>
    </location>
</feature>
<feature type="transmembrane region" description="Helical" evidence="10">
    <location>
        <begin position="46"/>
        <end position="69"/>
    </location>
</feature>
<feature type="transmembrane region" description="Helical" evidence="10">
    <location>
        <begin position="123"/>
        <end position="141"/>
    </location>
</feature>
<evidence type="ECO:0000256" key="2">
    <source>
        <dbReference type="ARBA" id="ARBA00022692"/>
    </source>
</evidence>
<dbReference type="GO" id="GO:0004930">
    <property type="term" value="F:G protein-coupled receptor activity"/>
    <property type="evidence" value="ECO:0007669"/>
    <property type="project" value="UniProtKB-KW"/>
</dbReference>
<dbReference type="PRINTS" id="PR00245">
    <property type="entry name" value="OLFACTORYR"/>
</dbReference>
<evidence type="ECO:0000256" key="9">
    <source>
        <dbReference type="RuleBase" id="RU000688"/>
    </source>
</evidence>
<keyword evidence="2 9" id="KW-0812">Transmembrane</keyword>
<keyword evidence="10" id="KW-1003">Cell membrane</keyword>
<comment type="subcellular location">
    <subcellularLocation>
        <location evidence="10">Cell membrane</location>
        <topology evidence="10">Multi-pass membrane protein</topology>
    </subcellularLocation>
    <subcellularLocation>
        <location evidence="1">Membrane</location>
        <topology evidence="1">Multi-pass membrane protein</topology>
    </subcellularLocation>
</comment>
<dbReference type="InterPro" id="IPR000276">
    <property type="entry name" value="GPCR_Rhodpsn"/>
</dbReference>
<keyword evidence="4 10" id="KW-1133">Transmembrane helix</keyword>
<dbReference type="InterPro" id="IPR000725">
    <property type="entry name" value="Olfact_rcpt"/>
</dbReference>
<evidence type="ECO:0000256" key="7">
    <source>
        <dbReference type="ARBA" id="ARBA00023170"/>
    </source>
</evidence>
<organism evidence="12 13">
    <name type="scientific">Sarcophilus harrisii</name>
    <name type="common">Tasmanian devil</name>
    <name type="synonym">Sarcophilus laniarius</name>
    <dbReference type="NCBI Taxonomy" id="9305"/>
    <lineage>
        <taxon>Eukaryota</taxon>
        <taxon>Metazoa</taxon>
        <taxon>Chordata</taxon>
        <taxon>Craniata</taxon>
        <taxon>Vertebrata</taxon>
        <taxon>Euteleostomi</taxon>
        <taxon>Mammalia</taxon>
        <taxon>Metatheria</taxon>
        <taxon>Dasyuromorphia</taxon>
        <taxon>Dasyuridae</taxon>
        <taxon>Sarcophilus</taxon>
    </lineage>
</organism>
<reference evidence="12" key="3">
    <citation type="submission" date="2025-09" db="UniProtKB">
        <authorList>
            <consortium name="Ensembl"/>
        </authorList>
    </citation>
    <scope>IDENTIFICATION</scope>
</reference>
<dbReference type="InterPro" id="IPR017452">
    <property type="entry name" value="GPCR_Rhodpsn_7TM"/>
</dbReference>